<dbReference type="Pfam" id="PF08241">
    <property type="entry name" value="Methyltransf_11"/>
    <property type="match status" value="1"/>
</dbReference>
<dbReference type="AlphaFoldDB" id="A0A0P0ISU2"/>
<evidence type="ECO:0000259" key="1">
    <source>
        <dbReference type="Pfam" id="PF08241"/>
    </source>
</evidence>
<evidence type="ECO:0000313" key="3">
    <source>
        <dbReference type="Proteomes" id="UP000065734"/>
    </source>
</evidence>
<accession>A0A0P0ISU2</accession>
<protein>
    <recommendedName>
        <fullName evidence="1">Methyltransferase type 11 domain-containing protein</fullName>
    </recommendedName>
</protein>
<dbReference type="PANTHER" id="PTHR43861">
    <property type="entry name" value="TRANS-ACONITATE 2-METHYLTRANSFERASE-RELATED"/>
    <property type="match status" value="1"/>
</dbReference>
<dbReference type="Gene3D" id="3.40.50.150">
    <property type="entry name" value="Vaccinia Virus protein VP39"/>
    <property type="match status" value="1"/>
</dbReference>
<dbReference type="STRING" id="1079.BVIR_2412"/>
<dbReference type="EMBL" id="LN907867">
    <property type="protein sequence ID" value="CUU42843.1"/>
    <property type="molecule type" value="Genomic_DNA"/>
</dbReference>
<dbReference type="InterPro" id="IPR029063">
    <property type="entry name" value="SAM-dependent_MTases_sf"/>
</dbReference>
<dbReference type="CDD" id="cd02440">
    <property type="entry name" value="AdoMet_MTases"/>
    <property type="match status" value="1"/>
</dbReference>
<evidence type="ECO:0000313" key="2">
    <source>
        <dbReference type="EMBL" id="CUU42843.1"/>
    </source>
</evidence>
<proteinExistence type="predicted"/>
<organism evidence="2 3">
    <name type="scientific">Blastochloris viridis</name>
    <name type="common">Rhodopseudomonas viridis</name>
    <dbReference type="NCBI Taxonomy" id="1079"/>
    <lineage>
        <taxon>Bacteria</taxon>
        <taxon>Pseudomonadati</taxon>
        <taxon>Pseudomonadota</taxon>
        <taxon>Alphaproteobacteria</taxon>
        <taxon>Hyphomicrobiales</taxon>
        <taxon>Blastochloridaceae</taxon>
        <taxon>Blastochloris</taxon>
    </lineage>
</organism>
<dbReference type="OrthoDB" id="9801609at2"/>
<gene>
    <name evidence="2" type="ORF">BVIRIDIS_18580</name>
</gene>
<dbReference type="GO" id="GO:0008757">
    <property type="term" value="F:S-adenosylmethionine-dependent methyltransferase activity"/>
    <property type="evidence" value="ECO:0007669"/>
    <property type="project" value="InterPro"/>
</dbReference>
<dbReference type="InterPro" id="IPR013216">
    <property type="entry name" value="Methyltransf_11"/>
</dbReference>
<dbReference type="RefSeq" id="WP_055037826.1">
    <property type="nucleotide sequence ID" value="NZ_AP014854.2"/>
</dbReference>
<dbReference type="PATRIC" id="fig|1079.6.peg.2521"/>
<reference evidence="3" key="1">
    <citation type="journal article" date="2016" name="Genome Announc.">
        <title>Revised genome sequence of the purple photosynthetic bacterium Blastochloris viridis.</title>
        <authorList>
            <person name="Liu L.N."/>
            <person name="Faulkner M."/>
            <person name="Liu X."/>
            <person name="Huang F."/>
            <person name="Darby A.C."/>
            <person name="Hall N."/>
        </authorList>
    </citation>
    <scope>NUCLEOTIDE SEQUENCE [LARGE SCALE GENOMIC DNA]</scope>
    <source>
        <strain evidence="3">ATCC 19567 / DSM 133 / F</strain>
    </source>
</reference>
<dbReference type="KEGG" id="bvr:BVIR_2412"/>
<dbReference type="SUPFAM" id="SSF53335">
    <property type="entry name" value="S-adenosyl-L-methionine-dependent methyltransferases"/>
    <property type="match status" value="1"/>
</dbReference>
<dbReference type="Proteomes" id="UP000065734">
    <property type="component" value="Chromosome I"/>
</dbReference>
<name>A0A0P0ISU2_BLAVI</name>
<feature type="domain" description="Methyltransferase type 11" evidence="1">
    <location>
        <begin position="43"/>
        <end position="133"/>
    </location>
</feature>
<sequence length="218" mass="24958">MTDLASLYRLRFSNTGLEKRNRVWRIICKHYFSRYITPDATVLDIACGYGEFINNISAAKKYAVDLNPDAAGGLAKDVSFVNTKADDLSHLADNSIDVAFTSNFLEHLPSKSVCDDLFREVRRVLRPGGQFIIMGPNIRYAYREYWDYYDHHLPLSHVSLAEGLSVAGFGVRTVIDRFLPYTMNNSTPTYDFLIRSYLALPLFWRFFGKQFLVVGVKE</sequence>
<keyword evidence="3" id="KW-1185">Reference proteome</keyword>